<comment type="subcellular location">
    <subcellularLocation>
        <location evidence="1">Cell surface</location>
    </subcellularLocation>
</comment>
<dbReference type="NCBIfam" id="TIGR02532">
    <property type="entry name" value="IV_pilin_GFxxxE"/>
    <property type="match status" value="1"/>
</dbReference>
<keyword evidence="2" id="KW-0178">Competence</keyword>
<dbReference type="Pfam" id="PF07963">
    <property type="entry name" value="N_methyl"/>
    <property type="match status" value="1"/>
</dbReference>
<evidence type="ECO:0000256" key="3">
    <source>
        <dbReference type="SAM" id="Phobius"/>
    </source>
</evidence>
<feature type="transmembrane region" description="Helical" evidence="3">
    <location>
        <begin position="12"/>
        <end position="32"/>
    </location>
</feature>
<reference evidence="4 5" key="1">
    <citation type="submission" date="2021-01" db="EMBL/GenBank/DDBJ databases">
        <title>Tumebacillus sp. strain ITR2 16S ribosomal RNA gene Genome sequencing and assembly.</title>
        <authorList>
            <person name="Kang M."/>
        </authorList>
    </citation>
    <scope>NUCLEOTIDE SEQUENCE [LARGE SCALE GENOMIC DNA]</scope>
    <source>
        <strain evidence="4 5">ITR2</strain>
    </source>
</reference>
<evidence type="ECO:0000256" key="1">
    <source>
        <dbReference type="ARBA" id="ARBA00004241"/>
    </source>
</evidence>
<evidence type="ECO:0000313" key="5">
    <source>
        <dbReference type="Proteomes" id="UP000602284"/>
    </source>
</evidence>
<keyword evidence="3" id="KW-1133">Transmembrane helix</keyword>
<name>A0ABS1J9V9_9BACL</name>
<proteinExistence type="predicted"/>
<sequence length="168" mass="18598">MKRRDDERGVTMLEMMVVLALMGLVFGGVVAFSTSTISSFHNTTQGSVNQQEATLIMDQLAQDLRRSDSTDLWQEAADHKYHLHTARSNDATQAQIEVTYEQVGREILYTTINGGKSVTVPLAHNGTFSVEPDVTNSDSFTIKVLVGDDDDPNQAVLTTTVSRYNWGR</sequence>
<gene>
    <name evidence="4" type="ORF">JJB07_10430</name>
</gene>
<evidence type="ECO:0000256" key="2">
    <source>
        <dbReference type="ARBA" id="ARBA00023287"/>
    </source>
</evidence>
<dbReference type="Proteomes" id="UP000602284">
    <property type="component" value="Unassembled WGS sequence"/>
</dbReference>
<dbReference type="RefSeq" id="WP_201634715.1">
    <property type="nucleotide sequence ID" value="NZ_JAEQNB010000003.1"/>
</dbReference>
<dbReference type="EMBL" id="JAEQNB010000003">
    <property type="protein sequence ID" value="MBL0387067.1"/>
    <property type="molecule type" value="Genomic_DNA"/>
</dbReference>
<keyword evidence="3" id="KW-0472">Membrane</keyword>
<organism evidence="4 5">
    <name type="scientific">Tumebacillus amylolyticus</name>
    <dbReference type="NCBI Taxonomy" id="2801339"/>
    <lineage>
        <taxon>Bacteria</taxon>
        <taxon>Bacillati</taxon>
        <taxon>Bacillota</taxon>
        <taxon>Bacilli</taxon>
        <taxon>Bacillales</taxon>
        <taxon>Alicyclobacillaceae</taxon>
        <taxon>Tumebacillus</taxon>
    </lineage>
</organism>
<dbReference type="InterPro" id="IPR012902">
    <property type="entry name" value="N_methyl_site"/>
</dbReference>
<keyword evidence="5" id="KW-1185">Reference proteome</keyword>
<protein>
    <submittedName>
        <fullName evidence="4">Type II secretion system protein</fullName>
    </submittedName>
</protein>
<comment type="caution">
    <text evidence="4">The sequence shown here is derived from an EMBL/GenBank/DDBJ whole genome shotgun (WGS) entry which is preliminary data.</text>
</comment>
<evidence type="ECO:0000313" key="4">
    <source>
        <dbReference type="EMBL" id="MBL0387067.1"/>
    </source>
</evidence>
<accession>A0ABS1J9V9</accession>
<keyword evidence="3" id="KW-0812">Transmembrane</keyword>